<name>A0A645GVW0_9ZZZZ</name>
<reference evidence="1" key="1">
    <citation type="submission" date="2019-08" db="EMBL/GenBank/DDBJ databases">
        <authorList>
            <person name="Kucharzyk K."/>
            <person name="Murdoch R.W."/>
            <person name="Higgins S."/>
            <person name="Loffler F."/>
        </authorList>
    </citation>
    <scope>NUCLEOTIDE SEQUENCE</scope>
</reference>
<proteinExistence type="predicted"/>
<evidence type="ECO:0008006" key="2">
    <source>
        <dbReference type="Google" id="ProtNLM"/>
    </source>
</evidence>
<organism evidence="1">
    <name type="scientific">bioreactor metagenome</name>
    <dbReference type="NCBI Taxonomy" id="1076179"/>
    <lineage>
        <taxon>unclassified sequences</taxon>
        <taxon>metagenomes</taxon>
        <taxon>ecological metagenomes</taxon>
    </lineage>
</organism>
<sequence length="68" mass="7666">MIELVKIGLGFSFIAREYIQKELASNERIMLNVTTEIPPRYLGIVTHASLPIPVAAQKFIELLTLEKP</sequence>
<accession>A0A645GVW0</accession>
<comment type="caution">
    <text evidence="1">The sequence shown here is derived from an EMBL/GenBank/DDBJ whole genome shotgun (WGS) entry which is preliminary data.</text>
</comment>
<gene>
    <name evidence="1" type="ORF">SDC9_178268</name>
</gene>
<dbReference type="SUPFAM" id="SSF53850">
    <property type="entry name" value="Periplasmic binding protein-like II"/>
    <property type="match status" value="1"/>
</dbReference>
<protein>
    <recommendedName>
        <fullName evidence="2">LysR substrate-binding domain-containing protein</fullName>
    </recommendedName>
</protein>
<dbReference type="EMBL" id="VSSQ01082058">
    <property type="protein sequence ID" value="MPN30797.1"/>
    <property type="molecule type" value="Genomic_DNA"/>
</dbReference>
<dbReference type="AlphaFoldDB" id="A0A645GVW0"/>
<evidence type="ECO:0000313" key="1">
    <source>
        <dbReference type="EMBL" id="MPN30797.1"/>
    </source>
</evidence>